<dbReference type="Pfam" id="PF06414">
    <property type="entry name" value="Zeta_toxin"/>
    <property type="match status" value="1"/>
</dbReference>
<proteinExistence type="predicted"/>
<dbReference type="EMBL" id="JBHSCX010000013">
    <property type="protein sequence ID" value="MFC4362884.1"/>
    <property type="molecule type" value="Genomic_DNA"/>
</dbReference>
<accession>A0ABV8V4N8</accession>
<dbReference type="Gene3D" id="3.40.50.300">
    <property type="entry name" value="P-loop containing nucleotide triphosphate hydrolases"/>
    <property type="match status" value="1"/>
</dbReference>
<evidence type="ECO:0000313" key="4">
    <source>
        <dbReference type="EMBL" id="MFC4362884.1"/>
    </source>
</evidence>
<keyword evidence="5" id="KW-1185">Reference proteome</keyword>
<dbReference type="PANTHER" id="PTHR10285">
    <property type="entry name" value="URIDINE KINASE"/>
    <property type="match status" value="1"/>
</dbReference>
<dbReference type="Proteomes" id="UP001595840">
    <property type="component" value="Unassembled WGS sequence"/>
</dbReference>
<keyword evidence="1" id="KW-0547">Nucleotide-binding</keyword>
<comment type="caution">
    <text evidence="4">The sequence shown here is derived from an EMBL/GenBank/DDBJ whole genome shotgun (WGS) entry which is preliminary data.</text>
</comment>
<dbReference type="SUPFAM" id="SSF52540">
    <property type="entry name" value="P-loop containing nucleoside triphosphate hydrolases"/>
    <property type="match status" value="1"/>
</dbReference>
<evidence type="ECO:0000259" key="3">
    <source>
        <dbReference type="Pfam" id="PF06414"/>
    </source>
</evidence>
<sequence>MPVDHLEVFVNAHRLPSHYLAWANKHFAPVIEHINIQLHKQSPVFVSINGSQGSGKSTLAAYLQAALQQTHKRSAVCLSLDDFYLTKAERHALAKKVHPLLATRGVPGTHDVQLALKTLEALKHGQPTTLVRFDKSIDDRASTDQWENIDSPIDVVILEGWCMGASAECDASLEQPVNSLEKNEDNSGVWRRYVNEQLKQPYAEFFTYADITIMLKAPSFDSVFAWRWQQEQKLAEKLHTNNTSPTQSAPFSAQSGVMNQAQVARFIQHYQRLTEHMLRSMPPLVSHLYELDEQRGINHEQHQQCRKT</sequence>
<protein>
    <submittedName>
        <fullName evidence="4">Zeta toxin family protein</fullName>
    </submittedName>
</protein>
<organism evidence="4 5">
    <name type="scientific">Simiduia curdlanivorans</name>
    <dbReference type="NCBI Taxonomy" id="1492769"/>
    <lineage>
        <taxon>Bacteria</taxon>
        <taxon>Pseudomonadati</taxon>
        <taxon>Pseudomonadota</taxon>
        <taxon>Gammaproteobacteria</taxon>
        <taxon>Cellvibrionales</taxon>
        <taxon>Cellvibrionaceae</taxon>
        <taxon>Simiduia</taxon>
    </lineage>
</organism>
<evidence type="ECO:0000256" key="2">
    <source>
        <dbReference type="ARBA" id="ARBA00022840"/>
    </source>
</evidence>
<dbReference type="RefSeq" id="WP_290264833.1">
    <property type="nucleotide sequence ID" value="NZ_JAUFQG010000006.1"/>
</dbReference>
<dbReference type="InterPro" id="IPR010488">
    <property type="entry name" value="Zeta_toxin_domain"/>
</dbReference>
<reference evidence="5" key="1">
    <citation type="journal article" date="2019" name="Int. J. Syst. Evol. Microbiol.">
        <title>The Global Catalogue of Microorganisms (GCM) 10K type strain sequencing project: providing services to taxonomists for standard genome sequencing and annotation.</title>
        <authorList>
            <consortium name="The Broad Institute Genomics Platform"/>
            <consortium name="The Broad Institute Genome Sequencing Center for Infectious Disease"/>
            <person name="Wu L."/>
            <person name="Ma J."/>
        </authorList>
    </citation>
    <scope>NUCLEOTIDE SEQUENCE [LARGE SCALE GENOMIC DNA]</scope>
    <source>
        <strain evidence="5">CECT 8570</strain>
    </source>
</reference>
<name>A0ABV8V4N8_9GAMM</name>
<keyword evidence="2" id="KW-0067">ATP-binding</keyword>
<evidence type="ECO:0000256" key="1">
    <source>
        <dbReference type="ARBA" id="ARBA00022741"/>
    </source>
</evidence>
<gene>
    <name evidence="4" type="ORF">ACFOX3_11275</name>
</gene>
<dbReference type="InterPro" id="IPR027417">
    <property type="entry name" value="P-loop_NTPase"/>
</dbReference>
<evidence type="ECO:0000313" key="5">
    <source>
        <dbReference type="Proteomes" id="UP001595840"/>
    </source>
</evidence>
<feature type="domain" description="Zeta toxin" evidence="3">
    <location>
        <begin position="39"/>
        <end position="83"/>
    </location>
</feature>